<feature type="domain" description="BACK" evidence="3">
    <location>
        <begin position="83"/>
        <end position="181"/>
    </location>
</feature>
<sequence length="531" mass="58096">MLCGDFQESAQVKSGDPVRIDASSCVVAALLDYIYGGEPEVENIEDQLELLKLAVAYGWSMLTAELASAWRASLDGASALKLLPQIWSFDELDDLTLLCEEHLLHNFSECTEIEDFVHLTHEQLGRLLQSSDLKVTREEAVLQGVLRWVNASPGDRTAFFGMLLQQVDCPSLSMNSLEQLRLWAQSAGTVGPGLSKSVKSAMQLHRKRTSGGLPEKHSPKRRCLKHWCPDLGADSERSCQAVTPPVHSPSFCWHDGAFYIADFYNDRILRCRPGDRQSQIVAGSGAPITGYNEVRSPCMIAVSPTGDLFVINSLTEGKLLKFANSFGQILLEVPNPSGLCCSPNGVLYVADAGGTRIQRLEGSALTPVIDSHDLPVDQCFQATGMFATKDEDIYFCDERDKHILRFRPGSAAPVVVGDFQHEGHVALVGLHVTEQGKIYVTDVSGKRILALNTGESTAVTLELGLPAEVVPVGVIEHDNSLYILHYDILTSEDEDSNRQPLRQPIYRCPLPEALVLDSSSAASRSQHAEGL</sequence>
<evidence type="ECO:0000256" key="2">
    <source>
        <dbReference type="ARBA" id="ARBA00022737"/>
    </source>
</evidence>
<name>A0A812QKA9_9DINO</name>
<dbReference type="CDD" id="cd18186">
    <property type="entry name" value="BTB_POZ_ZBTB_KLHL-like"/>
    <property type="match status" value="1"/>
</dbReference>
<keyword evidence="2" id="KW-0677">Repeat</keyword>
<dbReference type="InterPro" id="IPR011705">
    <property type="entry name" value="BACK"/>
</dbReference>
<keyword evidence="1" id="KW-0880">Kelch repeat</keyword>
<evidence type="ECO:0000256" key="1">
    <source>
        <dbReference type="ARBA" id="ARBA00022441"/>
    </source>
</evidence>
<proteinExistence type="predicted"/>
<protein>
    <submittedName>
        <fullName evidence="4">KBTBD12 protein</fullName>
    </submittedName>
</protein>
<dbReference type="CDD" id="cd05819">
    <property type="entry name" value="NHL"/>
    <property type="match status" value="1"/>
</dbReference>
<dbReference type="EMBL" id="CAJNDS010002246">
    <property type="protein sequence ID" value="CAE7390865.1"/>
    <property type="molecule type" value="Genomic_DNA"/>
</dbReference>
<dbReference type="Proteomes" id="UP000604046">
    <property type="component" value="Unassembled WGS sequence"/>
</dbReference>
<accession>A0A812QKA9</accession>
<keyword evidence="5" id="KW-1185">Reference proteome</keyword>
<dbReference type="Pfam" id="PF07707">
    <property type="entry name" value="BACK"/>
    <property type="match status" value="1"/>
</dbReference>
<evidence type="ECO:0000313" key="4">
    <source>
        <dbReference type="EMBL" id="CAE7390865.1"/>
    </source>
</evidence>
<dbReference type="Gene3D" id="1.25.40.420">
    <property type="match status" value="1"/>
</dbReference>
<evidence type="ECO:0000313" key="5">
    <source>
        <dbReference type="Proteomes" id="UP000604046"/>
    </source>
</evidence>
<dbReference type="AlphaFoldDB" id="A0A812QKA9"/>
<organism evidence="4 5">
    <name type="scientific">Symbiodinium natans</name>
    <dbReference type="NCBI Taxonomy" id="878477"/>
    <lineage>
        <taxon>Eukaryota</taxon>
        <taxon>Sar</taxon>
        <taxon>Alveolata</taxon>
        <taxon>Dinophyceae</taxon>
        <taxon>Suessiales</taxon>
        <taxon>Symbiodiniaceae</taxon>
        <taxon>Symbiodinium</taxon>
    </lineage>
</organism>
<dbReference type="PANTHER" id="PTHR24412:SF489">
    <property type="entry name" value="RING FINGER DOMAIN AND KELCH REPEAT-CONTAINING PROTEIN DDB_G0271372"/>
    <property type="match status" value="1"/>
</dbReference>
<dbReference type="OrthoDB" id="45365at2759"/>
<gene>
    <name evidence="4" type="primary">KBTBD12</name>
    <name evidence="4" type="ORF">SNAT2548_LOCUS21304</name>
</gene>
<comment type="caution">
    <text evidence="4">The sequence shown here is derived from an EMBL/GenBank/DDBJ whole genome shotgun (WGS) entry which is preliminary data.</text>
</comment>
<reference evidence="4" key="1">
    <citation type="submission" date="2021-02" db="EMBL/GenBank/DDBJ databases">
        <authorList>
            <person name="Dougan E. K."/>
            <person name="Rhodes N."/>
            <person name="Thang M."/>
            <person name="Chan C."/>
        </authorList>
    </citation>
    <scope>NUCLEOTIDE SEQUENCE</scope>
</reference>
<evidence type="ECO:0000259" key="3">
    <source>
        <dbReference type="SMART" id="SM00875"/>
    </source>
</evidence>
<dbReference type="SUPFAM" id="SSF63829">
    <property type="entry name" value="Calcium-dependent phosphotriesterase"/>
    <property type="match status" value="1"/>
</dbReference>
<dbReference type="Gene3D" id="2.120.10.30">
    <property type="entry name" value="TolB, C-terminal domain"/>
    <property type="match status" value="1"/>
</dbReference>
<dbReference type="SMART" id="SM00875">
    <property type="entry name" value="BACK"/>
    <property type="match status" value="1"/>
</dbReference>
<dbReference type="PANTHER" id="PTHR24412">
    <property type="entry name" value="KELCH PROTEIN"/>
    <property type="match status" value="1"/>
</dbReference>
<dbReference type="InterPro" id="IPR011042">
    <property type="entry name" value="6-blade_b-propeller_TolB-like"/>
</dbReference>